<dbReference type="Proteomes" id="UP001153076">
    <property type="component" value="Unassembled WGS sequence"/>
</dbReference>
<comment type="caution">
    <text evidence="2">The sequence shown here is derived from an EMBL/GenBank/DDBJ whole genome shotgun (WGS) entry which is preliminary data.</text>
</comment>
<feature type="region of interest" description="Disordered" evidence="1">
    <location>
        <begin position="18"/>
        <end position="54"/>
    </location>
</feature>
<organism evidence="2 3">
    <name type="scientific">Carnegiea gigantea</name>
    <dbReference type="NCBI Taxonomy" id="171969"/>
    <lineage>
        <taxon>Eukaryota</taxon>
        <taxon>Viridiplantae</taxon>
        <taxon>Streptophyta</taxon>
        <taxon>Embryophyta</taxon>
        <taxon>Tracheophyta</taxon>
        <taxon>Spermatophyta</taxon>
        <taxon>Magnoliopsida</taxon>
        <taxon>eudicotyledons</taxon>
        <taxon>Gunneridae</taxon>
        <taxon>Pentapetalae</taxon>
        <taxon>Caryophyllales</taxon>
        <taxon>Cactineae</taxon>
        <taxon>Cactaceae</taxon>
        <taxon>Cactoideae</taxon>
        <taxon>Echinocereeae</taxon>
        <taxon>Carnegiea</taxon>
    </lineage>
</organism>
<protein>
    <submittedName>
        <fullName evidence="2">Uncharacterized protein</fullName>
    </submittedName>
</protein>
<evidence type="ECO:0000313" key="3">
    <source>
        <dbReference type="Proteomes" id="UP001153076"/>
    </source>
</evidence>
<sequence>MAVKEGAIVIVDCSTERPQSKEEVVIHETVKPARKRSKPSLESKGDGKPSLESKGDGAALVLEVRALKFEEGASEKRTYKKAFITRMTMRSFSSVVAQLTEAQAEVVKSMGFASFLKVNQKQIPGKFSKWLVECFDPYAVCFRLPYGQKFPIAAFDMYMTMGVPFGGSGVIKITKSSTDEEYDEVNDVTQIASLDWCQFVLDKLITSVRHYKESTAAKGVYFDGPLFFLMASSLIQQCSP</sequence>
<feature type="compositionally biased region" description="Basic and acidic residues" evidence="1">
    <location>
        <begin position="18"/>
        <end position="31"/>
    </location>
</feature>
<name>A0A9Q1GGQ3_9CARY</name>
<keyword evidence="3" id="KW-1185">Reference proteome</keyword>
<proteinExistence type="predicted"/>
<dbReference type="EMBL" id="JAKOGI010003382">
    <property type="protein sequence ID" value="KAJ8420502.1"/>
    <property type="molecule type" value="Genomic_DNA"/>
</dbReference>
<evidence type="ECO:0000313" key="2">
    <source>
        <dbReference type="EMBL" id="KAJ8420502.1"/>
    </source>
</evidence>
<dbReference type="AlphaFoldDB" id="A0A9Q1GGQ3"/>
<accession>A0A9Q1GGQ3</accession>
<feature type="compositionally biased region" description="Basic and acidic residues" evidence="1">
    <location>
        <begin position="39"/>
        <end position="54"/>
    </location>
</feature>
<evidence type="ECO:0000256" key="1">
    <source>
        <dbReference type="SAM" id="MobiDB-lite"/>
    </source>
</evidence>
<dbReference type="OrthoDB" id="679318at2759"/>
<reference evidence="2" key="1">
    <citation type="submission" date="2022-04" db="EMBL/GenBank/DDBJ databases">
        <title>Carnegiea gigantea Genome sequencing and assembly v2.</title>
        <authorList>
            <person name="Copetti D."/>
            <person name="Sanderson M.J."/>
            <person name="Burquez A."/>
            <person name="Wojciechowski M.F."/>
        </authorList>
    </citation>
    <scope>NUCLEOTIDE SEQUENCE</scope>
    <source>
        <strain evidence="2">SGP5-SGP5p</strain>
        <tissue evidence="2">Aerial part</tissue>
    </source>
</reference>
<gene>
    <name evidence="2" type="ORF">Cgig2_024707</name>
</gene>
<dbReference type="PANTHER" id="PTHR34835">
    <property type="entry name" value="OS07G0283600 PROTEIN-RELATED"/>
    <property type="match status" value="1"/>
</dbReference>